<comment type="caution">
    <text evidence="2">The sequence shown here is derived from an EMBL/GenBank/DDBJ whole genome shotgun (WGS) entry which is preliminary data.</text>
</comment>
<dbReference type="Proteomes" id="UP001610335">
    <property type="component" value="Unassembled WGS sequence"/>
</dbReference>
<feature type="chain" id="PRO_5045877410" evidence="1">
    <location>
        <begin position="22"/>
        <end position="80"/>
    </location>
</feature>
<evidence type="ECO:0000256" key="1">
    <source>
        <dbReference type="SAM" id="SignalP"/>
    </source>
</evidence>
<keyword evidence="1" id="KW-0732">Signal</keyword>
<evidence type="ECO:0000313" key="2">
    <source>
        <dbReference type="EMBL" id="KAL2826144.1"/>
    </source>
</evidence>
<proteinExistence type="predicted"/>
<feature type="signal peptide" evidence="1">
    <location>
        <begin position="1"/>
        <end position="21"/>
    </location>
</feature>
<reference evidence="2 3" key="1">
    <citation type="submission" date="2024-07" db="EMBL/GenBank/DDBJ databases">
        <title>Section-level genome sequencing and comparative genomics of Aspergillus sections Usti and Cavernicolus.</title>
        <authorList>
            <consortium name="Lawrence Berkeley National Laboratory"/>
            <person name="Nybo J.L."/>
            <person name="Vesth T.C."/>
            <person name="Theobald S."/>
            <person name="Frisvad J.C."/>
            <person name="Larsen T.O."/>
            <person name="Kjaerboelling I."/>
            <person name="Rothschild-Mancinelli K."/>
            <person name="Lyhne E.K."/>
            <person name="Kogle M.E."/>
            <person name="Barry K."/>
            <person name="Clum A."/>
            <person name="Na H."/>
            <person name="Ledsgaard L."/>
            <person name="Lin J."/>
            <person name="Lipzen A."/>
            <person name="Kuo A."/>
            <person name="Riley R."/>
            <person name="Mondo S."/>
            <person name="LaButti K."/>
            <person name="Haridas S."/>
            <person name="Pangalinan J."/>
            <person name="Salamov A.A."/>
            <person name="Simmons B.A."/>
            <person name="Magnuson J.K."/>
            <person name="Chen J."/>
            <person name="Drula E."/>
            <person name="Henrissat B."/>
            <person name="Wiebenga A."/>
            <person name="Lubbers R.J."/>
            <person name="Gomes A.C."/>
            <person name="Makela M.R."/>
            <person name="Stajich J."/>
            <person name="Grigoriev I.V."/>
            <person name="Mortensen U.H."/>
            <person name="De vries R.P."/>
            <person name="Baker S.E."/>
            <person name="Andersen M.R."/>
        </authorList>
    </citation>
    <scope>NUCLEOTIDE SEQUENCE [LARGE SCALE GENOMIC DNA]</scope>
    <source>
        <strain evidence="2 3">CBS 600.67</strain>
    </source>
</reference>
<keyword evidence="3" id="KW-1185">Reference proteome</keyword>
<evidence type="ECO:0000313" key="3">
    <source>
        <dbReference type="Proteomes" id="UP001610335"/>
    </source>
</evidence>
<accession>A0ABR4IEF9</accession>
<name>A0ABR4IEF9_9EURO</name>
<sequence>MKLSFATILPLLSLTLSPAIAVPNLPVVNGIQLERVTVGDNVFYGEPASLLEVTKPQPRNPISFPPPPRLFFPGVYLTVH</sequence>
<protein>
    <submittedName>
        <fullName evidence="2">Uncharacterized protein</fullName>
    </submittedName>
</protein>
<organism evidence="2 3">
    <name type="scientific">Aspergillus cavernicola</name>
    <dbReference type="NCBI Taxonomy" id="176166"/>
    <lineage>
        <taxon>Eukaryota</taxon>
        <taxon>Fungi</taxon>
        <taxon>Dikarya</taxon>
        <taxon>Ascomycota</taxon>
        <taxon>Pezizomycotina</taxon>
        <taxon>Eurotiomycetes</taxon>
        <taxon>Eurotiomycetidae</taxon>
        <taxon>Eurotiales</taxon>
        <taxon>Aspergillaceae</taxon>
        <taxon>Aspergillus</taxon>
        <taxon>Aspergillus subgen. Nidulantes</taxon>
    </lineage>
</organism>
<gene>
    <name evidence="2" type="ORF">BDW59DRAFT_161269</name>
</gene>
<dbReference type="EMBL" id="JBFXLS010000032">
    <property type="protein sequence ID" value="KAL2826144.1"/>
    <property type="molecule type" value="Genomic_DNA"/>
</dbReference>